<feature type="repeat" description="PPR" evidence="3">
    <location>
        <begin position="311"/>
        <end position="345"/>
    </location>
</feature>
<dbReference type="InterPro" id="IPR050872">
    <property type="entry name" value="PPR_P_subfamily"/>
</dbReference>
<proteinExistence type="inferred from homology"/>
<accession>A0ABD3J4K0</accession>
<organism evidence="4 5">
    <name type="scientific">Eucalyptus globulus</name>
    <name type="common">Tasmanian blue gum</name>
    <dbReference type="NCBI Taxonomy" id="34317"/>
    <lineage>
        <taxon>Eukaryota</taxon>
        <taxon>Viridiplantae</taxon>
        <taxon>Streptophyta</taxon>
        <taxon>Embryophyta</taxon>
        <taxon>Tracheophyta</taxon>
        <taxon>Spermatophyta</taxon>
        <taxon>Magnoliopsida</taxon>
        <taxon>eudicotyledons</taxon>
        <taxon>Gunneridae</taxon>
        <taxon>Pentapetalae</taxon>
        <taxon>rosids</taxon>
        <taxon>malvids</taxon>
        <taxon>Myrtales</taxon>
        <taxon>Myrtaceae</taxon>
        <taxon>Myrtoideae</taxon>
        <taxon>Eucalypteae</taxon>
        <taxon>Eucalyptus</taxon>
    </lineage>
</organism>
<gene>
    <name evidence="4" type="ORF">ACJRO7_034808</name>
</gene>
<dbReference type="InterPro" id="IPR011990">
    <property type="entry name" value="TPR-like_helical_dom_sf"/>
</dbReference>
<dbReference type="AlphaFoldDB" id="A0ABD3J4K0"/>
<dbReference type="EMBL" id="JBJKBG010000009">
    <property type="protein sequence ID" value="KAL3722492.1"/>
    <property type="molecule type" value="Genomic_DNA"/>
</dbReference>
<keyword evidence="5" id="KW-1185">Reference proteome</keyword>
<evidence type="ECO:0000313" key="4">
    <source>
        <dbReference type="EMBL" id="KAL3722492.1"/>
    </source>
</evidence>
<feature type="repeat" description="PPR" evidence="3">
    <location>
        <begin position="241"/>
        <end position="275"/>
    </location>
</feature>
<comment type="similarity">
    <text evidence="1">Belongs to the PPR family. P subfamily.</text>
</comment>
<dbReference type="InterPro" id="IPR002885">
    <property type="entry name" value="PPR_rpt"/>
</dbReference>
<sequence length="487" mass="54160">MVPLMAMAIAARFALLDLRRRPCSPFSSSAAAAAAASSGEALVSDVVSLLTHHRSKSRWSHLRSMCPDGLPPAAFSQIALRLRNNAHLALRFFLFTRRRALCDHDLRSYATTIHVLSRARLKRHAQGLIREALRISPDTKPVGVFEVLVRTYRECDSAPFVFDLLIECCLEAKKVDAALEIARLLRSRGLSPKVATLNSLICSVSRCRGALAGYEIYKEVFGVLNGGNVGNPKGAVRISPNVHTFNTLMTCFYQDGAAERVEEIWDEMVRSSCAPNVHSYSVLMAVYCEDGKVVEAEKIWDEMRVKGIEADVLAYNTIIAGFSESGQIERAEELAREIELNGLESTGVTYEHLIKGYCNVGDVNSALLVYKDMCRKKFGPEPSTIHAMTVVLCGQSRVFEALDILRGAGDNSCFLPKGKSYEVLIIRLCLEGKMEEALRLQAEMVGKGFETNLEIYTAFIDGYEKKGNREMVEKLRKEMLDMQQKVD</sequence>
<evidence type="ECO:0000256" key="3">
    <source>
        <dbReference type="PROSITE-ProRule" id="PRU00708"/>
    </source>
</evidence>
<dbReference type="Gene3D" id="1.25.40.10">
    <property type="entry name" value="Tetratricopeptide repeat domain"/>
    <property type="match status" value="4"/>
</dbReference>
<feature type="repeat" description="PPR" evidence="3">
    <location>
        <begin position="417"/>
        <end position="451"/>
    </location>
</feature>
<dbReference type="PANTHER" id="PTHR46128:SF227">
    <property type="entry name" value="PENTACOTRIPEPTIDE-REPEAT REGION OF PRORP DOMAIN-CONTAINING PROTEIN"/>
    <property type="match status" value="1"/>
</dbReference>
<evidence type="ECO:0000256" key="2">
    <source>
        <dbReference type="ARBA" id="ARBA00022737"/>
    </source>
</evidence>
<dbReference type="PANTHER" id="PTHR46128">
    <property type="entry name" value="MITOCHONDRIAL GROUP I INTRON SPLICING FACTOR CCM1"/>
    <property type="match status" value="1"/>
</dbReference>
<evidence type="ECO:0008006" key="6">
    <source>
        <dbReference type="Google" id="ProtNLM"/>
    </source>
</evidence>
<feature type="repeat" description="PPR" evidence="3">
    <location>
        <begin position="276"/>
        <end position="310"/>
    </location>
</feature>
<comment type="caution">
    <text evidence="4">The sequence shown here is derived from an EMBL/GenBank/DDBJ whole genome shotgun (WGS) entry which is preliminary data.</text>
</comment>
<feature type="repeat" description="PPR" evidence="3">
    <location>
        <begin position="346"/>
        <end position="380"/>
    </location>
</feature>
<dbReference type="PROSITE" id="PS51375">
    <property type="entry name" value="PPR"/>
    <property type="match status" value="6"/>
</dbReference>
<dbReference type="NCBIfam" id="TIGR00756">
    <property type="entry name" value="PPR"/>
    <property type="match status" value="5"/>
</dbReference>
<reference evidence="4 5" key="1">
    <citation type="submission" date="2024-11" db="EMBL/GenBank/DDBJ databases">
        <title>Chromosome-level genome assembly of Eucalyptus globulus Labill. provides insights into its genome evolution.</title>
        <authorList>
            <person name="Li X."/>
        </authorList>
    </citation>
    <scope>NUCLEOTIDE SEQUENCE [LARGE SCALE GENOMIC DNA]</scope>
    <source>
        <strain evidence="4">CL2024</strain>
        <tissue evidence="4">Fresh tender leaves</tissue>
    </source>
</reference>
<dbReference type="Pfam" id="PF01535">
    <property type="entry name" value="PPR"/>
    <property type="match status" value="2"/>
</dbReference>
<name>A0ABD3J4K0_EUCGL</name>
<keyword evidence="2" id="KW-0677">Repeat</keyword>
<evidence type="ECO:0000256" key="1">
    <source>
        <dbReference type="ARBA" id="ARBA00007626"/>
    </source>
</evidence>
<dbReference type="Proteomes" id="UP001634007">
    <property type="component" value="Unassembled WGS sequence"/>
</dbReference>
<dbReference type="Pfam" id="PF13041">
    <property type="entry name" value="PPR_2"/>
    <property type="match status" value="2"/>
</dbReference>
<feature type="repeat" description="PPR" evidence="3">
    <location>
        <begin position="158"/>
        <end position="192"/>
    </location>
</feature>
<evidence type="ECO:0000313" key="5">
    <source>
        <dbReference type="Proteomes" id="UP001634007"/>
    </source>
</evidence>
<protein>
    <recommendedName>
        <fullName evidence="6">Pentatricopeptide repeat-containing protein</fullName>
    </recommendedName>
</protein>